<feature type="domain" description="Peptidase S8/S53" evidence="8">
    <location>
        <begin position="162"/>
        <end position="462"/>
    </location>
</feature>
<dbReference type="GO" id="GO:0006508">
    <property type="term" value="P:proteolysis"/>
    <property type="evidence" value="ECO:0007669"/>
    <property type="project" value="UniProtKB-KW"/>
</dbReference>
<keyword evidence="7" id="KW-0732">Signal</keyword>
<dbReference type="GO" id="GO:0004252">
    <property type="term" value="F:serine-type endopeptidase activity"/>
    <property type="evidence" value="ECO:0007669"/>
    <property type="project" value="UniProtKB-UniRule"/>
</dbReference>
<accession>A0A1I2L6Q5</accession>
<organism evidence="9 10">
    <name type="scientific">Salegentibacter agarivorans</name>
    <dbReference type="NCBI Taxonomy" id="345907"/>
    <lineage>
        <taxon>Bacteria</taxon>
        <taxon>Pseudomonadati</taxon>
        <taxon>Bacteroidota</taxon>
        <taxon>Flavobacteriia</taxon>
        <taxon>Flavobacteriales</taxon>
        <taxon>Flavobacteriaceae</taxon>
        <taxon>Salegentibacter</taxon>
    </lineage>
</organism>
<dbReference type="PROSITE" id="PS00137">
    <property type="entry name" value="SUBTILASE_HIS"/>
    <property type="match status" value="1"/>
</dbReference>
<dbReference type="InterPro" id="IPR036852">
    <property type="entry name" value="Peptidase_S8/S53_dom_sf"/>
</dbReference>
<evidence type="ECO:0000313" key="10">
    <source>
        <dbReference type="Proteomes" id="UP000199116"/>
    </source>
</evidence>
<name>A0A1I2L6Q5_9FLAO</name>
<dbReference type="PROSITE" id="PS51892">
    <property type="entry name" value="SUBTILASE"/>
    <property type="match status" value="1"/>
</dbReference>
<evidence type="ECO:0000256" key="2">
    <source>
        <dbReference type="ARBA" id="ARBA00022670"/>
    </source>
</evidence>
<evidence type="ECO:0000256" key="5">
    <source>
        <dbReference type="PROSITE-ProRule" id="PRU01240"/>
    </source>
</evidence>
<dbReference type="AlphaFoldDB" id="A0A1I2L6Q5"/>
<dbReference type="PANTHER" id="PTHR43806">
    <property type="entry name" value="PEPTIDASE S8"/>
    <property type="match status" value="1"/>
</dbReference>
<dbReference type="InterPro" id="IPR015500">
    <property type="entry name" value="Peptidase_S8_subtilisin-rel"/>
</dbReference>
<feature type="active site" description="Charge relay system" evidence="5">
    <location>
        <position position="413"/>
    </location>
</feature>
<dbReference type="PROSITE" id="PS00136">
    <property type="entry name" value="SUBTILASE_ASP"/>
    <property type="match status" value="1"/>
</dbReference>
<dbReference type="InterPro" id="IPR023827">
    <property type="entry name" value="Peptidase_S8_Asp-AS"/>
</dbReference>
<dbReference type="PANTHER" id="PTHR43806:SF11">
    <property type="entry name" value="CEREVISIN-RELATED"/>
    <property type="match status" value="1"/>
</dbReference>
<reference evidence="10" key="1">
    <citation type="submission" date="2016-10" db="EMBL/GenBank/DDBJ databases">
        <authorList>
            <person name="Varghese N."/>
            <person name="Submissions S."/>
        </authorList>
    </citation>
    <scope>NUCLEOTIDE SEQUENCE [LARGE SCALE GENOMIC DNA]</scope>
    <source>
        <strain evidence="10">DSM 23515</strain>
    </source>
</reference>
<evidence type="ECO:0000256" key="3">
    <source>
        <dbReference type="ARBA" id="ARBA00022801"/>
    </source>
</evidence>
<evidence type="ECO:0000256" key="7">
    <source>
        <dbReference type="SAM" id="SignalP"/>
    </source>
</evidence>
<feature type="active site" description="Charge relay system" evidence="5">
    <location>
        <position position="210"/>
    </location>
</feature>
<evidence type="ECO:0000256" key="6">
    <source>
        <dbReference type="RuleBase" id="RU003355"/>
    </source>
</evidence>
<evidence type="ECO:0000256" key="4">
    <source>
        <dbReference type="ARBA" id="ARBA00022825"/>
    </source>
</evidence>
<dbReference type="Gene3D" id="3.40.50.200">
    <property type="entry name" value="Peptidase S8/S53 domain"/>
    <property type="match status" value="1"/>
</dbReference>
<protein>
    <submittedName>
        <fullName evidence="9">Subtilase family protein</fullName>
    </submittedName>
</protein>
<keyword evidence="10" id="KW-1185">Reference proteome</keyword>
<comment type="similarity">
    <text evidence="1 5 6">Belongs to the peptidase S8 family.</text>
</comment>
<dbReference type="Proteomes" id="UP000199116">
    <property type="component" value="Unassembled WGS sequence"/>
</dbReference>
<gene>
    <name evidence="9" type="ORF">SAMN04488033_106172</name>
</gene>
<dbReference type="RefSeq" id="WP_075328014.1">
    <property type="nucleotide sequence ID" value="NZ_FOOH01000006.1"/>
</dbReference>
<dbReference type="InterPro" id="IPR023828">
    <property type="entry name" value="Peptidase_S8_Ser-AS"/>
</dbReference>
<keyword evidence="4 5" id="KW-0720">Serine protease</keyword>
<dbReference type="EMBL" id="FOOH01000006">
    <property type="protein sequence ID" value="SFF72921.1"/>
    <property type="molecule type" value="Genomic_DNA"/>
</dbReference>
<feature type="signal peptide" evidence="7">
    <location>
        <begin position="1"/>
        <end position="26"/>
    </location>
</feature>
<dbReference type="PROSITE" id="PS51257">
    <property type="entry name" value="PROKAR_LIPOPROTEIN"/>
    <property type="match status" value="1"/>
</dbReference>
<feature type="chain" id="PRO_5011492739" evidence="7">
    <location>
        <begin position="27"/>
        <end position="472"/>
    </location>
</feature>
<dbReference type="PRINTS" id="PR00723">
    <property type="entry name" value="SUBTILISIN"/>
</dbReference>
<dbReference type="SUPFAM" id="SSF52743">
    <property type="entry name" value="Subtilisin-like"/>
    <property type="match status" value="1"/>
</dbReference>
<proteinExistence type="inferred from homology"/>
<dbReference type="InterPro" id="IPR022398">
    <property type="entry name" value="Peptidase_S8_His-AS"/>
</dbReference>
<feature type="active site" description="Charge relay system" evidence="5">
    <location>
        <position position="171"/>
    </location>
</feature>
<dbReference type="InterPro" id="IPR050131">
    <property type="entry name" value="Peptidase_S8_subtilisin-like"/>
</dbReference>
<evidence type="ECO:0000256" key="1">
    <source>
        <dbReference type="ARBA" id="ARBA00011073"/>
    </source>
</evidence>
<keyword evidence="3 5" id="KW-0378">Hydrolase</keyword>
<evidence type="ECO:0000259" key="8">
    <source>
        <dbReference type="Pfam" id="PF00082"/>
    </source>
</evidence>
<evidence type="ECO:0000313" key="9">
    <source>
        <dbReference type="EMBL" id="SFF72921.1"/>
    </source>
</evidence>
<dbReference type="Pfam" id="PF00082">
    <property type="entry name" value="Peptidase_S8"/>
    <property type="match status" value="1"/>
</dbReference>
<keyword evidence="2 5" id="KW-0645">Protease</keyword>
<sequence>MKKTTIKLWKMLVCVFLFGAVFSSCEKEENLSESEENLATDLQEPPFKNYMVISESSDLTKSVENSLKTSGSEIVSSIPEIGISIVSSKDVNFIENTMKKKNINAVVPDYEIAWIPTSKGIEANLPEATPSIGSTEPYYFYDYLWGLEAIDAPDAWNAGFTGSGANVFVLDSGIDAEHVELAPNLNTSLSASFVPGEDWNVLESTPFDNHGTHVAGTIAAAQNGLGLIGVAPHAELVAVKVLSEFTGSGAFSSINAGIVYAGENSADVINMSLGVTLNKNGKLIDANGDPYKIPAKYVMEIVNAQQKAIDYAYKKGSTIIASAGNDGVNYDGNSAYIKLPGGLNNVVTVSATAPEGYDWTADYTNFDIPSSYTTHGKSLVDIAAPGGDGDVALDDMILSTGNNNSLFWSAGTSMAAPHVSGVAALIIAKNGGDMNPQEVTKQIEKTADKVDGNGQSTFFGKGRINAYRAVTE</sequence>
<dbReference type="PROSITE" id="PS00138">
    <property type="entry name" value="SUBTILASE_SER"/>
    <property type="match status" value="1"/>
</dbReference>
<dbReference type="InterPro" id="IPR000209">
    <property type="entry name" value="Peptidase_S8/S53_dom"/>
</dbReference>